<evidence type="ECO:0000256" key="1">
    <source>
        <dbReference type="ARBA" id="ARBA00004496"/>
    </source>
</evidence>
<protein>
    <recommendedName>
        <fullName evidence="6">Ribosomal RNA-processing protein 42</fullName>
    </recommendedName>
</protein>
<dbReference type="GO" id="GO:0071038">
    <property type="term" value="P:TRAMP-dependent tRNA surveillance pathway"/>
    <property type="evidence" value="ECO:0007669"/>
    <property type="project" value="TreeGrafter"/>
</dbReference>
<keyword evidence="5" id="KW-0271">Exosome</keyword>
<keyword evidence="4" id="KW-0963">Cytoplasm</keyword>
<dbReference type="InterPro" id="IPR027408">
    <property type="entry name" value="PNPase/RNase_PH_dom_sf"/>
</dbReference>
<dbReference type="GO" id="GO:0071028">
    <property type="term" value="P:nuclear mRNA surveillance"/>
    <property type="evidence" value="ECO:0007669"/>
    <property type="project" value="TreeGrafter"/>
</dbReference>
<reference evidence="8 9" key="1">
    <citation type="journal article" date="2019" name="Plant Biotechnol. J.">
        <title>The red bayberry genome and genetic basis of sex determination.</title>
        <authorList>
            <person name="Jia H.M."/>
            <person name="Jia H.J."/>
            <person name="Cai Q.L."/>
            <person name="Wang Y."/>
            <person name="Zhao H.B."/>
            <person name="Yang W.F."/>
            <person name="Wang G.Y."/>
            <person name="Li Y.H."/>
            <person name="Zhan D.L."/>
            <person name="Shen Y.T."/>
            <person name="Niu Q.F."/>
            <person name="Chang L."/>
            <person name="Qiu J."/>
            <person name="Zhao L."/>
            <person name="Xie H.B."/>
            <person name="Fu W.Y."/>
            <person name="Jin J."/>
            <person name="Li X.W."/>
            <person name="Jiao Y."/>
            <person name="Zhou C.C."/>
            <person name="Tu T."/>
            <person name="Chai C.Y."/>
            <person name="Gao J.L."/>
            <person name="Fan L.J."/>
            <person name="van de Weg E."/>
            <person name="Wang J.Y."/>
            <person name="Gao Z.S."/>
        </authorList>
    </citation>
    <scope>NUCLEOTIDE SEQUENCE [LARGE SCALE GENOMIC DNA]</scope>
    <source>
        <tissue evidence="8">Leaves</tissue>
    </source>
</reference>
<dbReference type="GO" id="GO:0071035">
    <property type="term" value="P:nuclear polyadenylation-dependent rRNA catabolic process"/>
    <property type="evidence" value="ECO:0007669"/>
    <property type="project" value="TreeGrafter"/>
</dbReference>
<accession>A0A6A1UXR3</accession>
<evidence type="ECO:0000256" key="2">
    <source>
        <dbReference type="ARBA" id="ARBA00004604"/>
    </source>
</evidence>
<dbReference type="PANTHER" id="PTHR11097:SF8">
    <property type="entry name" value="EXOSOME COMPLEX COMPONENT RRP42"/>
    <property type="match status" value="1"/>
</dbReference>
<dbReference type="GO" id="GO:0005730">
    <property type="term" value="C:nucleolus"/>
    <property type="evidence" value="ECO:0007669"/>
    <property type="project" value="UniProtKB-SubCell"/>
</dbReference>
<proteinExistence type="inferred from homology"/>
<dbReference type="GO" id="GO:0000177">
    <property type="term" value="C:cytoplasmic exosome (RNase complex)"/>
    <property type="evidence" value="ECO:0007669"/>
    <property type="project" value="TreeGrafter"/>
</dbReference>
<dbReference type="Proteomes" id="UP000516437">
    <property type="component" value="Chromosome 7"/>
</dbReference>
<keyword evidence="9" id="KW-1185">Reference proteome</keyword>
<comment type="caution">
    <text evidence="8">The sequence shown here is derived from an EMBL/GenBank/DDBJ whole genome shotgun (WGS) entry which is preliminary data.</text>
</comment>
<evidence type="ECO:0000256" key="3">
    <source>
        <dbReference type="ARBA" id="ARBA00006678"/>
    </source>
</evidence>
<dbReference type="GO" id="GO:0034473">
    <property type="term" value="P:U1 snRNA 3'-end processing"/>
    <property type="evidence" value="ECO:0007669"/>
    <property type="project" value="TreeGrafter"/>
</dbReference>
<gene>
    <name evidence="8" type="ORF">CJ030_MR7G015270</name>
</gene>
<dbReference type="AlphaFoldDB" id="A0A6A1UXR3"/>
<comment type="similarity">
    <text evidence="3">Belongs to the RNase PH family.</text>
</comment>
<dbReference type="GO" id="GO:0000176">
    <property type="term" value="C:nuclear exosome (RNase complex)"/>
    <property type="evidence" value="ECO:0007669"/>
    <property type="project" value="TreeGrafter"/>
</dbReference>
<feature type="domain" description="Exoribonuclease phosphorolytic" evidence="7">
    <location>
        <begin position="42"/>
        <end position="123"/>
    </location>
</feature>
<evidence type="ECO:0000256" key="4">
    <source>
        <dbReference type="ARBA" id="ARBA00022490"/>
    </source>
</evidence>
<sequence length="168" mass="18134">MESLTCGGMVGLSLGEKHFIQGGIAQDLRSDGRKRLTYVPPFVETGVIPQANGSTRVRMGATEVVSSMKAELGKPGSLQPDKEKVIIYVDCSPTAGPMFEVVFVTEMRNLNKILLILLLKAAFSNTGIPRIHVAAGASGDDQPEVDISDEEFLQFDTSDIPVIVTLQR</sequence>
<dbReference type="GO" id="GO:0034475">
    <property type="term" value="P:U4 snRNA 3'-end processing"/>
    <property type="evidence" value="ECO:0007669"/>
    <property type="project" value="TreeGrafter"/>
</dbReference>
<dbReference type="GO" id="GO:0035925">
    <property type="term" value="F:mRNA 3'-UTR AU-rich region binding"/>
    <property type="evidence" value="ECO:0007669"/>
    <property type="project" value="TreeGrafter"/>
</dbReference>
<dbReference type="Pfam" id="PF01138">
    <property type="entry name" value="RNase_PH"/>
    <property type="match status" value="1"/>
</dbReference>
<organism evidence="8 9">
    <name type="scientific">Morella rubra</name>
    <name type="common">Chinese bayberry</name>
    <dbReference type="NCBI Taxonomy" id="262757"/>
    <lineage>
        <taxon>Eukaryota</taxon>
        <taxon>Viridiplantae</taxon>
        <taxon>Streptophyta</taxon>
        <taxon>Embryophyta</taxon>
        <taxon>Tracheophyta</taxon>
        <taxon>Spermatophyta</taxon>
        <taxon>Magnoliopsida</taxon>
        <taxon>eudicotyledons</taxon>
        <taxon>Gunneridae</taxon>
        <taxon>Pentapetalae</taxon>
        <taxon>rosids</taxon>
        <taxon>fabids</taxon>
        <taxon>Fagales</taxon>
        <taxon>Myricaceae</taxon>
        <taxon>Morella</taxon>
    </lineage>
</organism>
<dbReference type="GO" id="GO:0000467">
    <property type="term" value="P:exonucleolytic trimming to generate mature 3'-end of 5.8S rRNA from tricistronic rRNA transcript (SSU-rRNA, 5.8S rRNA, LSU-rRNA)"/>
    <property type="evidence" value="ECO:0007669"/>
    <property type="project" value="TreeGrafter"/>
</dbReference>
<dbReference type="SUPFAM" id="SSF54211">
    <property type="entry name" value="Ribosomal protein S5 domain 2-like"/>
    <property type="match status" value="1"/>
</dbReference>
<comment type="subcellular location">
    <subcellularLocation>
        <location evidence="1">Cytoplasm</location>
    </subcellularLocation>
    <subcellularLocation>
        <location evidence="2">Nucleus</location>
        <location evidence="2">Nucleolus</location>
    </subcellularLocation>
</comment>
<dbReference type="InterPro" id="IPR050590">
    <property type="entry name" value="Exosome_comp_Rrp42_subfam"/>
</dbReference>
<evidence type="ECO:0000313" key="9">
    <source>
        <dbReference type="Proteomes" id="UP000516437"/>
    </source>
</evidence>
<evidence type="ECO:0000259" key="7">
    <source>
        <dbReference type="Pfam" id="PF01138"/>
    </source>
</evidence>
<dbReference type="Gene3D" id="3.30.230.70">
    <property type="entry name" value="GHMP Kinase, N-terminal domain"/>
    <property type="match status" value="1"/>
</dbReference>
<evidence type="ECO:0000256" key="5">
    <source>
        <dbReference type="ARBA" id="ARBA00022835"/>
    </source>
</evidence>
<dbReference type="GO" id="GO:0034476">
    <property type="term" value="P:U5 snRNA 3'-end processing"/>
    <property type="evidence" value="ECO:0007669"/>
    <property type="project" value="TreeGrafter"/>
</dbReference>
<dbReference type="PANTHER" id="PTHR11097">
    <property type="entry name" value="EXOSOME COMPLEX EXONUCLEASE RIBOSOMAL RNA PROCESSING PROTEIN"/>
    <property type="match status" value="1"/>
</dbReference>
<dbReference type="InterPro" id="IPR001247">
    <property type="entry name" value="ExoRNase_PH_dom1"/>
</dbReference>
<evidence type="ECO:0000256" key="6">
    <source>
        <dbReference type="ARBA" id="ARBA00042523"/>
    </source>
</evidence>
<dbReference type="InterPro" id="IPR020568">
    <property type="entry name" value="Ribosomal_Su5_D2-typ_SF"/>
</dbReference>
<name>A0A6A1UXR3_9ROSI</name>
<dbReference type="EMBL" id="RXIC02000025">
    <property type="protein sequence ID" value="KAB1204896.1"/>
    <property type="molecule type" value="Genomic_DNA"/>
</dbReference>
<evidence type="ECO:0000313" key="8">
    <source>
        <dbReference type="EMBL" id="KAB1204896.1"/>
    </source>
</evidence>
<dbReference type="OrthoDB" id="272245at2759"/>
<dbReference type="GO" id="GO:0016075">
    <property type="term" value="P:rRNA catabolic process"/>
    <property type="evidence" value="ECO:0007669"/>
    <property type="project" value="TreeGrafter"/>
</dbReference>